<dbReference type="Proteomes" id="UP001603013">
    <property type="component" value="Unassembled WGS sequence"/>
</dbReference>
<evidence type="ECO:0000313" key="1">
    <source>
        <dbReference type="EMBL" id="MFF8280128.1"/>
    </source>
</evidence>
<dbReference type="EMBL" id="JBIBSM010000019">
    <property type="protein sequence ID" value="MFF8280128.1"/>
    <property type="molecule type" value="Genomic_DNA"/>
</dbReference>
<protein>
    <submittedName>
        <fullName evidence="1">Uncharacterized protein</fullName>
    </submittedName>
</protein>
<comment type="caution">
    <text evidence="1">The sequence shown here is derived from an EMBL/GenBank/DDBJ whole genome shotgun (WGS) entry which is preliminary data.</text>
</comment>
<evidence type="ECO:0000313" key="2">
    <source>
        <dbReference type="Proteomes" id="UP001603013"/>
    </source>
</evidence>
<reference evidence="1 2" key="1">
    <citation type="submission" date="2024-10" db="EMBL/GenBank/DDBJ databases">
        <title>The Natural Products Discovery Center: Release of the First 8490 Sequenced Strains for Exploring Actinobacteria Biosynthetic Diversity.</title>
        <authorList>
            <person name="Kalkreuter E."/>
            <person name="Kautsar S.A."/>
            <person name="Yang D."/>
            <person name="Bader C.D."/>
            <person name="Teijaro C.N."/>
            <person name="Fluegel L."/>
            <person name="Davis C.M."/>
            <person name="Simpson J.R."/>
            <person name="Lauterbach L."/>
            <person name="Steele A.D."/>
            <person name="Gui C."/>
            <person name="Meng S."/>
            <person name="Li G."/>
            <person name="Viehrig K."/>
            <person name="Ye F."/>
            <person name="Su P."/>
            <person name="Kiefer A.F."/>
            <person name="Nichols A."/>
            <person name="Cepeda A.J."/>
            <person name="Yan W."/>
            <person name="Fan B."/>
            <person name="Jiang Y."/>
            <person name="Adhikari A."/>
            <person name="Zheng C.-J."/>
            <person name="Schuster L."/>
            <person name="Cowan T.M."/>
            <person name="Smanski M.J."/>
            <person name="Chevrette M.G."/>
            <person name="De Carvalho L.P.S."/>
            <person name="Shen B."/>
        </authorList>
    </citation>
    <scope>NUCLEOTIDE SEQUENCE [LARGE SCALE GENOMIC DNA]</scope>
    <source>
        <strain evidence="1 2">NPDC015755</strain>
    </source>
</reference>
<gene>
    <name evidence="1" type="ORF">ACF05T_29250</name>
</gene>
<sequence>MTPYSWVDFYVKVCAQKDSTGVYRAEANVSWEHNGSDDINFDKLELHLRLERYDVAVKGAVCDFQTRVSATYASAKCQTAWTSAAPPLTADATMIYDVNQYSGDDLRWDLAGSPSI</sequence>
<dbReference type="RefSeq" id="WP_391937029.1">
    <property type="nucleotide sequence ID" value="NZ_JBIBSM010000019.1"/>
</dbReference>
<keyword evidence="2" id="KW-1185">Reference proteome</keyword>
<organism evidence="1 2">
    <name type="scientific">Streptomyces lateritius</name>
    <dbReference type="NCBI Taxonomy" id="67313"/>
    <lineage>
        <taxon>Bacteria</taxon>
        <taxon>Bacillati</taxon>
        <taxon>Actinomycetota</taxon>
        <taxon>Actinomycetes</taxon>
        <taxon>Kitasatosporales</taxon>
        <taxon>Streptomycetaceae</taxon>
        <taxon>Streptomyces</taxon>
    </lineage>
</organism>
<accession>A0ABW6YJU1</accession>
<name>A0ABW6YJU1_9ACTN</name>
<proteinExistence type="predicted"/>